<evidence type="ECO:0000313" key="6">
    <source>
        <dbReference type="EMBL" id="GLK83395.1"/>
    </source>
</evidence>
<keyword evidence="7" id="KW-1185">Reference proteome</keyword>
<dbReference type="InterPro" id="IPR005471">
    <property type="entry name" value="Tscrpt_reg_IclR_N"/>
</dbReference>
<accession>A0A9W6NAA6</accession>
<evidence type="ECO:0000259" key="5">
    <source>
        <dbReference type="PROSITE" id="PS51078"/>
    </source>
</evidence>
<dbReference type="AlphaFoldDB" id="A0A9W6NAA6"/>
<reference evidence="6" key="2">
    <citation type="submission" date="2023-01" db="EMBL/GenBank/DDBJ databases">
        <authorList>
            <person name="Sun Q."/>
            <person name="Evtushenko L."/>
        </authorList>
    </citation>
    <scope>NUCLEOTIDE SEQUENCE</scope>
    <source>
        <strain evidence="6">VKM B-2789</strain>
    </source>
</reference>
<dbReference type="RefSeq" id="WP_213366970.1">
    <property type="nucleotide sequence ID" value="NZ_BSFM01000006.1"/>
</dbReference>
<dbReference type="EMBL" id="BSFM01000006">
    <property type="protein sequence ID" value="GLK83395.1"/>
    <property type="molecule type" value="Genomic_DNA"/>
</dbReference>
<feature type="domain" description="IclR-ED" evidence="5">
    <location>
        <begin position="73"/>
        <end position="257"/>
    </location>
</feature>
<dbReference type="Pfam" id="PF01614">
    <property type="entry name" value="IclR_C"/>
    <property type="match status" value="1"/>
</dbReference>
<proteinExistence type="predicted"/>
<keyword evidence="3" id="KW-0804">Transcription</keyword>
<dbReference type="InterPro" id="IPR036388">
    <property type="entry name" value="WH-like_DNA-bd_sf"/>
</dbReference>
<comment type="caution">
    <text evidence="6">The sequence shown here is derived from an EMBL/GenBank/DDBJ whole genome shotgun (WGS) entry which is preliminary data.</text>
</comment>
<dbReference type="Gene3D" id="1.10.10.10">
    <property type="entry name" value="Winged helix-like DNA-binding domain superfamily/Winged helix DNA-binding domain"/>
    <property type="match status" value="1"/>
</dbReference>
<dbReference type="GO" id="GO:0045892">
    <property type="term" value="P:negative regulation of DNA-templated transcription"/>
    <property type="evidence" value="ECO:0007669"/>
    <property type="project" value="TreeGrafter"/>
</dbReference>
<evidence type="ECO:0000256" key="2">
    <source>
        <dbReference type="ARBA" id="ARBA00023125"/>
    </source>
</evidence>
<dbReference type="PANTHER" id="PTHR30136:SF24">
    <property type="entry name" value="HTH-TYPE TRANSCRIPTIONAL REPRESSOR ALLR"/>
    <property type="match status" value="1"/>
</dbReference>
<protein>
    <submittedName>
        <fullName evidence="6">IclR family transcriptional regulator</fullName>
    </submittedName>
</protein>
<evidence type="ECO:0000256" key="3">
    <source>
        <dbReference type="ARBA" id="ARBA00023163"/>
    </source>
</evidence>
<dbReference type="InterPro" id="IPR050707">
    <property type="entry name" value="HTH_MetabolicPath_Reg"/>
</dbReference>
<evidence type="ECO:0000256" key="1">
    <source>
        <dbReference type="ARBA" id="ARBA00023015"/>
    </source>
</evidence>
<dbReference type="Gene3D" id="3.30.450.40">
    <property type="match status" value="1"/>
</dbReference>
<organism evidence="6 7">
    <name type="scientific">Ancylobacter defluvii</name>
    <dbReference type="NCBI Taxonomy" id="1282440"/>
    <lineage>
        <taxon>Bacteria</taxon>
        <taxon>Pseudomonadati</taxon>
        <taxon>Pseudomonadota</taxon>
        <taxon>Alphaproteobacteria</taxon>
        <taxon>Hyphomicrobiales</taxon>
        <taxon>Xanthobacteraceae</taxon>
        <taxon>Ancylobacter</taxon>
    </lineage>
</organism>
<dbReference type="InterPro" id="IPR014757">
    <property type="entry name" value="Tscrpt_reg_IclR_C"/>
</dbReference>
<dbReference type="InterPro" id="IPR029016">
    <property type="entry name" value="GAF-like_dom_sf"/>
</dbReference>
<feature type="domain" description="HTH iclR-type" evidence="4">
    <location>
        <begin position="12"/>
        <end position="72"/>
    </location>
</feature>
<name>A0A9W6NAA6_9HYPH</name>
<dbReference type="SMART" id="SM00346">
    <property type="entry name" value="HTH_ICLR"/>
    <property type="match status" value="1"/>
</dbReference>
<dbReference type="Proteomes" id="UP001143330">
    <property type="component" value="Unassembled WGS sequence"/>
</dbReference>
<evidence type="ECO:0000259" key="4">
    <source>
        <dbReference type="PROSITE" id="PS51077"/>
    </source>
</evidence>
<dbReference type="PROSITE" id="PS51077">
    <property type="entry name" value="HTH_ICLR"/>
    <property type="match status" value="1"/>
</dbReference>
<dbReference type="Pfam" id="PF09339">
    <property type="entry name" value="HTH_IclR"/>
    <property type="match status" value="1"/>
</dbReference>
<dbReference type="PANTHER" id="PTHR30136">
    <property type="entry name" value="HELIX-TURN-HELIX TRANSCRIPTIONAL REGULATOR, ICLR FAMILY"/>
    <property type="match status" value="1"/>
</dbReference>
<dbReference type="GO" id="GO:0003677">
    <property type="term" value="F:DNA binding"/>
    <property type="evidence" value="ECO:0007669"/>
    <property type="project" value="UniProtKB-KW"/>
</dbReference>
<dbReference type="SUPFAM" id="SSF55781">
    <property type="entry name" value="GAF domain-like"/>
    <property type="match status" value="1"/>
</dbReference>
<keyword evidence="1" id="KW-0805">Transcription regulation</keyword>
<sequence>MSADEHHATKDVPAVSRAVAILDLAARSDEPLTLADVARALGLPKSSAHGLCATLANLGLLRRRGGAFVLGGHVMRWANAFAARSDVAEEFSRLWDETPALRVETLTLTILDGADVVYIASRHGEDPLGITFRIGMRLPAAFTATGKAMLSTMEINEVRGLYRRGLPAPMTERTVRTLDVLEEELDEVRRRGFSIDDHQVRDGMVCVGAPVFDFSGERAIGGFAISILDPNVETDRIATLGADVIRYARLLSQRLGS</sequence>
<dbReference type="InterPro" id="IPR036390">
    <property type="entry name" value="WH_DNA-bd_sf"/>
</dbReference>
<dbReference type="SUPFAM" id="SSF46785">
    <property type="entry name" value="Winged helix' DNA-binding domain"/>
    <property type="match status" value="1"/>
</dbReference>
<dbReference type="PROSITE" id="PS51078">
    <property type="entry name" value="ICLR_ED"/>
    <property type="match status" value="1"/>
</dbReference>
<dbReference type="GO" id="GO:0003700">
    <property type="term" value="F:DNA-binding transcription factor activity"/>
    <property type="evidence" value="ECO:0007669"/>
    <property type="project" value="TreeGrafter"/>
</dbReference>
<reference evidence="6" key="1">
    <citation type="journal article" date="2014" name="Int. J. Syst. Evol. Microbiol.">
        <title>Complete genome sequence of Corynebacterium casei LMG S-19264T (=DSM 44701T), isolated from a smear-ripened cheese.</title>
        <authorList>
            <consortium name="US DOE Joint Genome Institute (JGI-PGF)"/>
            <person name="Walter F."/>
            <person name="Albersmeier A."/>
            <person name="Kalinowski J."/>
            <person name="Ruckert C."/>
        </authorList>
    </citation>
    <scope>NUCLEOTIDE SEQUENCE</scope>
    <source>
        <strain evidence="6">VKM B-2789</strain>
    </source>
</reference>
<gene>
    <name evidence="6" type="primary">blcR</name>
    <name evidence="6" type="ORF">GCM10017653_14640</name>
</gene>
<evidence type="ECO:0000313" key="7">
    <source>
        <dbReference type="Proteomes" id="UP001143330"/>
    </source>
</evidence>
<keyword evidence="2" id="KW-0238">DNA-binding</keyword>